<dbReference type="GO" id="GO:0008168">
    <property type="term" value="F:methyltransferase activity"/>
    <property type="evidence" value="ECO:0007669"/>
    <property type="project" value="UniProtKB-KW"/>
</dbReference>
<dbReference type="RefSeq" id="WP_076764230.1">
    <property type="nucleotide sequence ID" value="NZ_MSFI01000006.1"/>
</dbReference>
<keyword evidence="1" id="KW-0808">Transferase</keyword>
<dbReference type="Gene3D" id="3.30.1870.10">
    <property type="entry name" value="EreA-like, domain 2"/>
    <property type="match status" value="1"/>
</dbReference>
<dbReference type="Gene3D" id="1.20.1440.30">
    <property type="entry name" value="Biosynthetic Protein domain"/>
    <property type="match status" value="1"/>
</dbReference>
<dbReference type="InterPro" id="IPR052036">
    <property type="entry name" value="Hydrolase/PRTase-associated"/>
</dbReference>
<dbReference type="InterPro" id="IPR014622">
    <property type="entry name" value="UCP036794_erythomycin"/>
</dbReference>
<dbReference type="STRING" id="1714355.BTO28_03960"/>
<dbReference type="OrthoDB" id="9810066at2"/>
<dbReference type="CDD" id="cd14728">
    <property type="entry name" value="Ere-like"/>
    <property type="match status" value="1"/>
</dbReference>
<sequence>MIRTSRYVEHIQNHAVPFTDTADLEPLIKAASNAKFVLLGEASHGTSEFYTTRTEMTKKLIEEHGFSFVAVEGDWPSCFEINRYIKGHAPEYKNAAEALRSFNRWPAWMWANEEVVHLIDWLHAYNHNQNKKAGFYGLDVYSLWESMEEVIRYLEKIKSPDVEKAKRAFECFEPFHRQAEMYGISSAIYGESCMKDILHLLQTIHQNKKTYKGEPEASLNMQVNALVASNAESYYHEMVINGNESWNIRDRHMVEALHHIENEHGKEVKGIIWEHNTHIGDARATDMADDGMVNVGQLTREIYGKEKIFSVGFGTHHGTVIAAKKWGDPLEEMNVPVAMNGSWEDLVHQAGAFDKYMMFTDENRDLFRETIGHRAIGVVYNPEMERYGNYVPSRLSDRYDAFIHIDETRALSPILF</sequence>
<dbReference type="Gene3D" id="3.40.1660.10">
    <property type="entry name" value="EreA-like (biosynthetic domain)"/>
    <property type="match status" value="1"/>
</dbReference>
<comment type="caution">
    <text evidence="1">The sequence shown here is derived from an EMBL/GenBank/DDBJ whole genome shotgun (WGS) entry which is preliminary data.</text>
</comment>
<dbReference type="GO" id="GO:0032259">
    <property type="term" value="P:methylation"/>
    <property type="evidence" value="ECO:0007669"/>
    <property type="project" value="UniProtKB-KW"/>
</dbReference>
<gene>
    <name evidence="1" type="ORF">BTO28_03960</name>
</gene>
<dbReference type="PIRSF" id="PIRSF036794">
    <property type="entry name" value="UCP_erythr_ester"/>
    <property type="match status" value="1"/>
</dbReference>
<dbReference type="Pfam" id="PF05139">
    <property type="entry name" value="Erythro_esteras"/>
    <property type="match status" value="1"/>
</dbReference>
<protein>
    <submittedName>
        <fullName evidence="1">Protein-L-isoaspartate O-methyltransferase</fullName>
    </submittedName>
</protein>
<dbReference type="AlphaFoldDB" id="A0A1V2AAU2"/>
<keyword evidence="1" id="KW-0489">Methyltransferase</keyword>
<dbReference type="EMBL" id="MSFI01000006">
    <property type="protein sequence ID" value="OMP68115.1"/>
    <property type="molecule type" value="Genomic_DNA"/>
</dbReference>
<evidence type="ECO:0000313" key="2">
    <source>
        <dbReference type="Proteomes" id="UP000188613"/>
    </source>
</evidence>
<dbReference type="Proteomes" id="UP000188613">
    <property type="component" value="Unassembled WGS sequence"/>
</dbReference>
<keyword evidence="2" id="KW-1185">Reference proteome</keyword>
<dbReference type="PANTHER" id="PTHR31299">
    <property type="entry name" value="ESTERASE, PUTATIVE (AFU_ORTHOLOGUE AFUA_1G05850)-RELATED"/>
    <property type="match status" value="1"/>
</dbReference>
<reference evidence="1 2" key="1">
    <citation type="submission" date="2016-12" db="EMBL/GenBank/DDBJ databases">
        <title>Domibacillus sp. SAB 38T whole genome sequencing.</title>
        <authorList>
            <person name="Verma A."/>
            <person name="Ojha A.K."/>
            <person name="Krishnamurthi S."/>
        </authorList>
    </citation>
    <scope>NUCLEOTIDE SEQUENCE [LARGE SCALE GENOMIC DNA]</scope>
    <source>
        <strain evidence="1 2">SAB 38</strain>
    </source>
</reference>
<dbReference type="SUPFAM" id="SSF159501">
    <property type="entry name" value="EreA/ChaN-like"/>
    <property type="match status" value="1"/>
</dbReference>
<dbReference type="PANTHER" id="PTHR31299:SF0">
    <property type="entry name" value="ESTERASE, PUTATIVE (AFU_ORTHOLOGUE AFUA_1G05850)-RELATED"/>
    <property type="match status" value="1"/>
</dbReference>
<accession>A0A1V2AAU2</accession>
<dbReference type="InterPro" id="IPR007815">
    <property type="entry name" value="Emycin_Estase"/>
</dbReference>
<evidence type="ECO:0000313" key="1">
    <source>
        <dbReference type="EMBL" id="OMP68115.1"/>
    </source>
</evidence>
<proteinExistence type="predicted"/>
<organism evidence="1 2">
    <name type="scientific">Domibacillus epiphyticus</name>
    <dbReference type="NCBI Taxonomy" id="1714355"/>
    <lineage>
        <taxon>Bacteria</taxon>
        <taxon>Bacillati</taxon>
        <taxon>Bacillota</taxon>
        <taxon>Bacilli</taxon>
        <taxon>Bacillales</taxon>
        <taxon>Bacillaceae</taxon>
        <taxon>Domibacillus</taxon>
    </lineage>
</organism>
<dbReference type="GO" id="GO:0046677">
    <property type="term" value="P:response to antibiotic"/>
    <property type="evidence" value="ECO:0007669"/>
    <property type="project" value="InterPro"/>
</dbReference>
<name>A0A1V2AAU2_9BACI</name>